<dbReference type="EMBL" id="JACBKZ010000002">
    <property type="protein sequence ID" value="KAF5957140.1"/>
    <property type="molecule type" value="Genomic_DNA"/>
</dbReference>
<dbReference type="GO" id="GO:0042026">
    <property type="term" value="P:protein refolding"/>
    <property type="evidence" value="ECO:0007669"/>
    <property type="project" value="TreeGrafter"/>
</dbReference>
<feature type="domain" description="J" evidence="1">
    <location>
        <begin position="72"/>
        <end position="122"/>
    </location>
</feature>
<comment type="caution">
    <text evidence="2">The sequence shown here is derived from an EMBL/GenBank/DDBJ whole genome shotgun (WGS) entry which is preliminary data.</text>
</comment>
<dbReference type="PANTHER" id="PTHR43096">
    <property type="entry name" value="DNAJ HOMOLOG 1, MITOCHONDRIAL-RELATED"/>
    <property type="match status" value="1"/>
</dbReference>
<dbReference type="SUPFAM" id="SSF46565">
    <property type="entry name" value="Chaperone J-domain"/>
    <property type="match status" value="1"/>
</dbReference>
<evidence type="ECO:0000259" key="1">
    <source>
        <dbReference type="PROSITE" id="PS50076"/>
    </source>
</evidence>
<dbReference type="AlphaFoldDB" id="A0A7J7HWC5"/>
<dbReference type="PRINTS" id="PR00625">
    <property type="entry name" value="JDOMAIN"/>
</dbReference>
<proteinExistence type="predicted"/>
<dbReference type="InterPro" id="IPR001623">
    <property type="entry name" value="DnaJ_domain"/>
</dbReference>
<protein>
    <recommendedName>
        <fullName evidence="1">J domain-containing protein</fullName>
    </recommendedName>
</protein>
<dbReference type="GO" id="GO:0009535">
    <property type="term" value="C:chloroplast thylakoid membrane"/>
    <property type="evidence" value="ECO:0007669"/>
    <property type="project" value="TreeGrafter"/>
</dbReference>
<dbReference type="SMART" id="SM00271">
    <property type="entry name" value="DnaJ"/>
    <property type="match status" value="1"/>
</dbReference>
<gene>
    <name evidence="2" type="ORF">HYC85_004365</name>
</gene>
<dbReference type="GO" id="GO:0051082">
    <property type="term" value="F:unfolded protein binding"/>
    <property type="evidence" value="ECO:0007669"/>
    <property type="project" value="TreeGrafter"/>
</dbReference>
<evidence type="ECO:0000313" key="2">
    <source>
        <dbReference type="EMBL" id="KAF5957140.1"/>
    </source>
</evidence>
<sequence length="122" mass="13009">MATASLSLLPSSLSFTVTPEASSSSSSSSSPFFAGGSHLWTHKNFVSISSSSQLSKKLSAKRFGTVVSAAADYYSTLGVSRSASGKEIKAAYRRLARQYHPDVNKQPGATEKFKEISAAYEF</sequence>
<dbReference type="Pfam" id="PF00226">
    <property type="entry name" value="DnaJ"/>
    <property type="match status" value="1"/>
</dbReference>
<dbReference type="CDD" id="cd06257">
    <property type="entry name" value="DnaJ"/>
    <property type="match status" value="1"/>
</dbReference>
<organism evidence="2 3">
    <name type="scientific">Camellia sinensis</name>
    <name type="common">Tea plant</name>
    <name type="synonym">Thea sinensis</name>
    <dbReference type="NCBI Taxonomy" id="4442"/>
    <lineage>
        <taxon>Eukaryota</taxon>
        <taxon>Viridiplantae</taxon>
        <taxon>Streptophyta</taxon>
        <taxon>Embryophyta</taxon>
        <taxon>Tracheophyta</taxon>
        <taxon>Spermatophyta</taxon>
        <taxon>Magnoliopsida</taxon>
        <taxon>eudicotyledons</taxon>
        <taxon>Gunneridae</taxon>
        <taxon>Pentapetalae</taxon>
        <taxon>asterids</taxon>
        <taxon>Ericales</taxon>
        <taxon>Theaceae</taxon>
        <taxon>Camellia</taxon>
    </lineage>
</organism>
<reference evidence="2 3" key="2">
    <citation type="submission" date="2020-07" db="EMBL/GenBank/DDBJ databases">
        <title>Genome assembly of wild tea tree DASZ reveals pedigree and selection history of tea varieties.</title>
        <authorList>
            <person name="Zhang W."/>
        </authorList>
    </citation>
    <scope>NUCLEOTIDE SEQUENCE [LARGE SCALE GENOMIC DNA]</scope>
    <source>
        <strain evidence="3">cv. G240</strain>
        <tissue evidence="2">Leaf</tissue>
    </source>
</reference>
<dbReference type="Proteomes" id="UP000593564">
    <property type="component" value="Unassembled WGS sequence"/>
</dbReference>
<name>A0A7J7HWC5_CAMSI</name>
<dbReference type="PROSITE" id="PS50076">
    <property type="entry name" value="DNAJ_2"/>
    <property type="match status" value="1"/>
</dbReference>
<dbReference type="InterPro" id="IPR036869">
    <property type="entry name" value="J_dom_sf"/>
</dbReference>
<dbReference type="Gene3D" id="1.10.287.110">
    <property type="entry name" value="DnaJ domain"/>
    <property type="match status" value="1"/>
</dbReference>
<accession>A0A7J7HWC5</accession>
<dbReference type="PANTHER" id="PTHR43096:SF22">
    <property type="entry name" value="MOLECULAR CHAPERONE HSP40_DNAJ FAMILY PROTEIN"/>
    <property type="match status" value="1"/>
</dbReference>
<reference evidence="3" key="1">
    <citation type="journal article" date="2020" name="Nat. Commun.">
        <title>Genome assembly of wild tea tree DASZ reveals pedigree and selection history of tea varieties.</title>
        <authorList>
            <person name="Zhang W."/>
            <person name="Zhang Y."/>
            <person name="Qiu H."/>
            <person name="Guo Y."/>
            <person name="Wan H."/>
            <person name="Zhang X."/>
            <person name="Scossa F."/>
            <person name="Alseekh S."/>
            <person name="Zhang Q."/>
            <person name="Wang P."/>
            <person name="Xu L."/>
            <person name="Schmidt M.H."/>
            <person name="Jia X."/>
            <person name="Li D."/>
            <person name="Zhu A."/>
            <person name="Guo F."/>
            <person name="Chen W."/>
            <person name="Ni D."/>
            <person name="Usadel B."/>
            <person name="Fernie A.R."/>
            <person name="Wen W."/>
        </authorList>
    </citation>
    <scope>NUCLEOTIDE SEQUENCE [LARGE SCALE GENOMIC DNA]</scope>
    <source>
        <strain evidence="3">cv. G240</strain>
    </source>
</reference>
<evidence type="ECO:0000313" key="3">
    <source>
        <dbReference type="Proteomes" id="UP000593564"/>
    </source>
</evidence>
<keyword evidence="3" id="KW-1185">Reference proteome</keyword>